<feature type="compositionally biased region" description="Basic residues" evidence="1">
    <location>
        <begin position="22"/>
        <end position="31"/>
    </location>
</feature>
<keyword evidence="3" id="KW-1185">Reference proteome</keyword>
<accession>A0A8K1FWZ7</accession>
<name>A0A8K1FWZ7_9PASS</name>
<feature type="non-terminal residue" evidence="2">
    <location>
        <position position="1"/>
    </location>
</feature>
<reference evidence="2" key="1">
    <citation type="submission" date="2019-04" db="EMBL/GenBank/DDBJ databases">
        <title>Genome assembly of Zosterops borbonicus 15179.</title>
        <authorList>
            <person name="Leroy T."/>
            <person name="Anselmetti Y."/>
            <person name="Tilak M.-K."/>
            <person name="Nabholz B."/>
        </authorList>
    </citation>
    <scope>NUCLEOTIDE SEQUENCE</scope>
    <source>
        <strain evidence="2">HGM_15179</strain>
        <tissue evidence="2">Muscle</tissue>
    </source>
</reference>
<protein>
    <submittedName>
        <fullName evidence="2">Uncharacterized protein</fullName>
    </submittedName>
</protein>
<comment type="caution">
    <text evidence="2">The sequence shown here is derived from an EMBL/GenBank/DDBJ whole genome shotgun (WGS) entry which is preliminary data.</text>
</comment>
<evidence type="ECO:0000313" key="2">
    <source>
        <dbReference type="EMBL" id="TRZ05530.1"/>
    </source>
</evidence>
<feature type="region of interest" description="Disordered" evidence="1">
    <location>
        <begin position="1"/>
        <end position="65"/>
    </location>
</feature>
<gene>
    <name evidence="2" type="ORF">HGM15179_021577</name>
</gene>
<proteinExistence type="predicted"/>
<dbReference type="AlphaFoldDB" id="A0A8K1FWZ7"/>
<organism evidence="2 3">
    <name type="scientific">Zosterops borbonicus</name>
    <dbReference type="NCBI Taxonomy" id="364589"/>
    <lineage>
        <taxon>Eukaryota</taxon>
        <taxon>Metazoa</taxon>
        <taxon>Chordata</taxon>
        <taxon>Craniata</taxon>
        <taxon>Vertebrata</taxon>
        <taxon>Euteleostomi</taxon>
        <taxon>Archelosauria</taxon>
        <taxon>Archosauria</taxon>
        <taxon>Dinosauria</taxon>
        <taxon>Saurischia</taxon>
        <taxon>Theropoda</taxon>
        <taxon>Coelurosauria</taxon>
        <taxon>Aves</taxon>
        <taxon>Neognathae</taxon>
        <taxon>Neoaves</taxon>
        <taxon>Telluraves</taxon>
        <taxon>Australaves</taxon>
        <taxon>Passeriformes</taxon>
        <taxon>Sylvioidea</taxon>
        <taxon>Zosteropidae</taxon>
        <taxon>Zosterops</taxon>
    </lineage>
</organism>
<feature type="non-terminal residue" evidence="2">
    <location>
        <position position="65"/>
    </location>
</feature>
<sequence length="65" mass="6925">LTAEESKTLSDVSIAQPAQGVHSKRQGRKGKQSTELQELGEAQPSAGQEEKVGDNPPTINPDKNL</sequence>
<evidence type="ECO:0000256" key="1">
    <source>
        <dbReference type="SAM" id="MobiDB-lite"/>
    </source>
</evidence>
<dbReference type="Proteomes" id="UP000796761">
    <property type="component" value="Unassembled WGS sequence"/>
</dbReference>
<dbReference type="EMBL" id="SWJQ01003967">
    <property type="protein sequence ID" value="TRZ05530.1"/>
    <property type="molecule type" value="Genomic_DNA"/>
</dbReference>
<evidence type="ECO:0000313" key="3">
    <source>
        <dbReference type="Proteomes" id="UP000796761"/>
    </source>
</evidence>